<gene>
    <name evidence="1" type="ORF">TNIN_275911</name>
</gene>
<accession>A0A8X6XWT0</accession>
<sequence>MVSSKAFWNLAHCAGFSSRKLILTGVGFKPFGCVPFFDDFDTEPSNKMKNGAFCDGSIWCPVATLGNTDRSPACELPTELNRNAIRCQEKEVTIYLLWRSRF</sequence>
<name>A0A8X6XWT0_9ARAC</name>
<dbReference type="AlphaFoldDB" id="A0A8X6XWT0"/>
<evidence type="ECO:0000313" key="1">
    <source>
        <dbReference type="EMBL" id="GFY60192.1"/>
    </source>
</evidence>
<evidence type="ECO:0000313" key="2">
    <source>
        <dbReference type="Proteomes" id="UP000886998"/>
    </source>
</evidence>
<organism evidence="1 2">
    <name type="scientific">Trichonephila inaurata madagascariensis</name>
    <dbReference type="NCBI Taxonomy" id="2747483"/>
    <lineage>
        <taxon>Eukaryota</taxon>
        <taxon>Metazoa</taxon>
        <taxon>Ecdysozoa</taxon>
        <taxon>Arthropoda</taxon>
        <taxon>Chelicerata</taxon>
        <taxon>Arachnida</taxon>
        <taxon>Araneae</taxon>
        <taxon>Araneomorphae</taxon>
        <taxon>Entelegynae</taxon>
        <taxon>Araneoidea</taxon>
        <taxon>Nephilidae</taxon>
        <taxon>Trichonephila</taxon>
        <taxon>Trichonephila inaurata</taxon>
    </lineage>
</organism>
<keyword evidence="2" id="KW-1185">Reference proteome</keyword>
<protein>
    <submittedName>
        <fullName evidence="1">Uncharacterized protein</fullName>
    </submittedName>
</protein>
<proteinExistence type="predicted"/>
<dbReference type="EMBL" id="BMAV01013031">
    <property type="protein sequence ID" value="GFY60192.1"/>
    <property type="molecule type" value="Genomic_DNA"/>
</dbReference>
<dbReference type="Proteomes" id="UP000886998">
    <property type="component" value="Unassembled WGS sequence"/>
</dbReference>
<reference evidence="1" key="1">
    <citation type="submission" date="2020-08" db="EMBL/GenBank/DDBJ databases">
        <title>Multicomponent nature underlies the extraordinary mechanical properties of spider dragline silk.</title>
        <authorList>
            <person name="Kono N."/>
            <person name="Nakamura H."/>
            <person name="Mori M."/>
            <person name="Yoshida Y."/>
            <person name="Ohtoshi R."/>
            <person name="Malay A.D."/>
            <person name="Moran D.A.P."/>
            <person name="Tomita M."/>
            <person name="Numata K."/>
            <person name="Arakawa K."/>
        </authorList>
    </citation>
    <scope>NUCLEOTIDE SEQUENCE</scope>
</reference>
<comment type="caution">
    <text evidence="1">The sequence shown here is derived from an EMBL/GenBank/DDBJ whole genome shotgun (WGS) entry which is preliminary data.</text>
</comment>